<feature type="domain" description="Peptidase M1 membrane alanine aminopeptidase" evidence="12">
    <location>
        <begin position="251"/>
        <end position="455"/>
    </location>
</feature>
<comment type="cofactor">
    <cofactor evidence="2">
        <name>Zn(2+)</name>
        <dbReference type="ChEBI" id="CHEBI:29105"/>
    </cofactor>
</comment>
<comment type="similarity">
    <text evidence="3">Belongs to the peptidase M1 family.</text>
</comment>
<evidence type="ECO:0000256" key="6">
    <source>
        <dbReference type="ARBA" id="ARBA00022438"/>
    </source>
</evidence>
<evidence type="ECO:0000256" key="9">
    <source>
        <dbReference type="ARBA" id="ARBA00022801"/>
    </source>
</evidence>
<dbReference type="RefSeq" id="WP_272652396.1">
    <property type="nucleotide sequence ID" value="NZ_JAZDDG010000008.1"/>
</dbReference>
<dbReference type="Proteomes" id="UP001356308">
    <property type="component" value="Unassembled WGS sequence"/>
</dbReference>
<dbReference type="InterPro" id="IPR001930">
    <property type="entry name" value="Peptidase_M1"/>
</dbReference>
<dbReference type="SUPFAM" id="SSF55486">
    <property type="entry name" value="Metalloproteases ('zincins'), catalytic domain"/>
    <property type="match status" value="1"/>
</dbReference>
<dbReference type="Pfam" id="PF17900">
    <property type="entry name" value="Peptidase_M1_N"/>
    <property type="match status" value="1"/>
</dbReference>
<dbReference type="InterPro" id="IPR014782">
    <property type="entry name" value="Peptidase_M1_dom"/>
</dbReference>
<evidence type="ECO:0000256" key="4">
    <source>
        <dbReference type="ARBA" id="ARBA00012564"/>
    </source>
</evidence>
<protein>
    <recommendedName>
        <fullName evidence="5">Aminopeptidase N</fullName>
        <ecNumber evidence="4">3.4.11.2</ecNumber>
    </recommendedName>
</protein>
<keyword evidence="11" id="KW-0482">Metalloprotease</keyword>
<dbReference type="PRINTS" id="PR00756">
    <property type="entry name" value="ALADIPTASE"/>
</dbReference>
<dbReference type="CDD" id="cd09602">
    <property type="entry name" value="M1_APN"/>
    <property type="match status" value="1"/>
</dbReference>
<evidence type="ECO:0000313" key="15">
    <source>
        <dbReference type="Proteomes" id="UP001356308"/>
    </source>
</evidence>
<dbReference type="InterPro" id="IPR050344">
    <property type="entry name" value="Peptidase_M1_aminopeptidases"/>
</dbReference>
<comment type="catalytic activity">
    <reaction evidence="1">
        <text>Release of an N-terminal amino acid, Xaa-|-Yaa- from a peptide, amide or arylamide. Xaa is preferably Ala, but may be most amino acids including Pro (slow action). When a terminal hydrophobic residue is followed by a prolyl residue, the two may be released as an intact Xaa-Pro dipeptide.</text>
        <dbReference type="EC" id="3.4.11.2"/>
    </reaction>
</comment>
<comment type="caution">
    <text evidence="14">The sequence shown here is derived from an EMBL/GenBank/DDBJ whole genome shotgun (WGS) entry which is preliminary data.</text>
</comment>
<keyword evidence="8" id="KW-0479">Metal-binding</keyword>
<evidence type="ECO:0000256" key="7">
    <source>
        <dbReference type="ARBA" id="ARBA00022670"/>
    </source>
</evidence>
<dbReference type="EC" id="3.4.11.2" evidence="4"/>
<evidence type="ECO:0000256" key="10">
    <source>
        <dbReference type="ARBA" id="ARBA00022833"/>
    </source>
</evidence>
<dbReference type="PANTHER" id="PTHR11533:SF174">
    <property type="entry name" value="PUROMYCIN-SENSITIVE AMINOPEPTIDASE-RELATED"/>
    <property type="match status" value="1"/>
</dbReference>
<keyword evidence="15" id="KW-1185">Reference proteome</keyword>
<dbReference type="InterPro" id="IPR027268">
    <property type="entry name" value="Peptidase_M4/M1_CTD_sf"/>
</dbReference>
<evidence type="ECO:0000256" key="1">
    <source>
        <dbReference type="ARBA" id="ARBA00000098"/>
    </source>
</evidence>
<evidence type="ECO:0000256" key="8">
    <source>
        <dbReference type="ARBA" id="ARBA00022723"/>
    </source>
</evidence>
<dbReference type="Gene3D" id="1.10.390.10">
    <property type="entry name" value="Neutral Protease Domain 2"/>
    <property type="match status" value="1"/>
</dbReference>
<evidence type="ECO:0000259" key="13">
    <source>
        <dbReference type="Pfam" id="PF17900"/>
    </source>
</evidence>
<feature type="domain" description="Aminopeptidase N-like N-terminal" evidence="13">
    <location>
        <begin position="77"/>
        <end position="206"/>
    </location>
</feature>
<accession>A0ABU7IXV3</accession>
<sequence>MRYIAYLIFLFYCLSCNSKKEVPISIAAGVPLSLAEKRAQSLENVVYNLQFDIPNTIEAPLIAHQKLTFDFKGNHNLYLDFKEASDHLKKLIVNGSEIKIIHRNEHIEIPFEQLNKGKNQIEIDFLAGELSLNRNEEYLYTLLVPDRARTLFPCFDQPNIKAVYNLNISAPETWVVLCAAPEINQVKSNGFIAHQFGSSDKMSTYLFSFVAGKFKSENKQMENFPMRMLYRETDEEKINYSLDTIFQLHNKAKKFLETYTNYPFPFQKLDFAAIPGFQYGGMEHVGAIQYRESSLFLDESATENRKLSRAKLIAHETSHMWFGDLVTMNWFNDVWMKEVFANFMADKIVNPAFPSINHELAFMVGHYPSAYGEDRTKGTNPIRQNLDNLNNAGSLYGSIIYNKAPIMMRQLEAVLGKDKFRQGIQEYIATYKNSNADWNSLIQILDEKSAVDLLAWSKVWVNRSGRPIFKDSISYDNNGNISSFELYQKAEDNSENIWPQTFKISLVYPDDIQTVTVDISNKSTHLNEIIGKPKPITIIYNSDGMGYGVFPIDLSSLETTRRLKDEVSRGSLYINAYENALNGNISPSELLKFYENRLYLEENELLVNLLSGYLRSIFWKYLSPEEQLLKQPLLTDRIWFQLESNIKPNKKKTLFTIFRSLAYTGKSRELLYDIWSKNVAIADLKLNKDDYTEMAMDLALYNHPEKEDILKTAKAAIDNPDKLKRFIFLLPSISSDVNIKSKFINSLQHEKNRSKESWTATALNYINHPLYEKYALKHLRSSLDLLDEIQKTGDIFFPKRWLSSTIGHHTSPEAYQIALDYLESNPELNPSLKSKLWQAADDLRRVQLMRKKVDKSLN</sequence>
<dbReference type="GO" id="GO:0004177">
    <property type="term" value="F:aminopeptidase activity"/>
    <property type="evidence" value="ECO:0007669"/>
    <property type="project" value="UniProtKB-KW"/>
</dbReference>
<dbReference type="InterPro" id="IPR045357">
    <property type="entry name" value="Aminopeptidase_N-like_N"/>
</dbReference>
<evidence type="ECO:0000313" key="14">
    <source>
        <dbReference type="EMBL" id="MEE1977714.1"/>
    </source>
</evidence>
<evidence type="ECO:0000259" key="12">
    <source>
        <dbReference type="Pfam" id="PF01433"/>
    </source>
</evidence>
<keyword evidence="6 14" id="KW-0031">Aminopeptidase</keyword>
<dbReference type="InterPro" id="IPR042097">
    <property type="entry name" value="Aminopeptidase_N-like_N_sf"/>
</dbReference>
<name>A0ABU7IXV3_9FLAO</name>
<evidence type="ECO:0000256" key="3">
    <source>
        <dbReference type="ARBA" id="ARBA00010136"/>
    </source>
</evidence>
<proteinExistence type="inferred from homology"/>
<gene>
    <name evidence="14" type="ORF">V1I91_16665</name>
</gene>
<evidence type="ECO:0000256" key="11">
    <source>
        <dbReference type="ARBA" id="ARBA00023049"/>
    </source>
</evidence>
<dbReference type="EMBL" id="JAZDDG010000008">
    <property type="protein sequence ID" value="MEE1977714.1"/>
    <property type="molecule type" value="Genomic_DNA"/>
</dbReference>
<reference evidence="14 15" key="1">
    <citation type="submission" date="2024-01" db="EMBL/GenBank/DDBJ databases">
        <title>Maribacter spp. originated from different algae showed divergent polysaccharides utilization ability.</title>
        <authorList>
            <person name="Wang H."/>
            <person name="Wu Y."/>
        </authorList>
    </citation>
    <scope>NUCLEOTIDE SEQUENCE [LARGE SCALE GENOMIC DNA]</scope>
    <source>
        <strain evidence="14 15">PR1</strain>
    </source>
</reference>
<dbReference type="SUPFAM" id="SSF63737">
    <property type="entry name" value="Leukotriene A4 hydrolase N-terminal domain"/>
    <property type="match status" value="1"/>
</dbReference>
<dbReference type="Pfam" id="PF01433">
    <property type="entry name" value="Peptidase_M1"/>
    <property type="match status" value="1"/>
</dbReference>
<keyword evidence="7" id="KW-0645">Protease</keyword>
<evidence type="ECO:0000256" key="5">
    <source>
        <dbReference type="ARBA" id="ARBA00015611"/>
    </source>
</evidence>
<dbReference type="PANTHER" id="PTHR11533">
    <property type="entry name" value="PROTEASE M1 ZINC METALLOPROTEASE"/>
    <property type="match status" value="1"/>
</dbReference>
<keyword evidence="9" id="KW-0378">Hydrolase</keyword>
<dbReference type="Gene3D" id="2.60.40.1730">
    <property type="entry name" value="tricorn interacting facor f3 domain"/>
    <property type="match status" value="1"/>
</dbReference>
<organism evidence="14 15">
    <name type="scientific">Maribacter cobaltidurans</name>
    <dbReference type="NCBI Taxonomy" id="1178778"/>
    <lineage>
        <taxon>Bacteria</taxon>
        <taxon>Pseudomonadati</taxon>
        <taxon>Bacteroidota</taxon>
        <taxon>Flavobacteriia</taxon>
        <taxon>Flavobacteriales</taxon>
        <taxon>Flavobacteriaceae</taxon>
        <taxon>Maribacter</taxon>
    </lineage>
</organism>
<keyword evidence="10" id="KW-0862">Zinc</keyword>
<evidence type="ECO:0000256" key="2">
    <source>
        <dbReference type="ARBA" id="ARBA00001947"/>
    </source>
</evidence>